<accession>A0A6P1QT85</accession>
<organism evidence="2 3">
    <name type="scientific">Bergeyella cardium</name>
    <dbReference type="NCBI Taxonomy" id="1585976"/>
    <lineage>
        <taxon>Bacteria</taxon>
        <taxon>Pseudomonadati</taxon>
        <taxon>Bacteroidota</taxon>
        <taxon>Flavobacteriia</taxon>
        <taxon>Flavobacteriales</taxon>
        <taxon>Weeksellaceae</taxon>
        <taxon>Bergeyella</taxon>
    </lineage>
</organism>
<keyword evidence="3" id="KW-1185">Reference proteome</keyword>
<dbReference type="Proteomes" id="UP000464318">
    <property type="component" value="Chromosome"/>
</dbReference>
<dbReference type="KEGG" id="bcad:DBX24_00085"/>
<reference evidence="2 3" key="1">
    <citation type="submission" date="2018-04" db="EMBL/GenBank/DDBJ databases">
        <title>Characteristic and Complete Genome Sequencing of A Novel Member of Infective Endocarditis Causative Bacteria: Bergeyella cardium QL-PH.</title>
        <authorList>
            <person name="Pan H."/>
            <person name="Sun E."/>
            <person name="Zhang Y."/>
        </authorList>
    </citation>
    <scope>NUCLEOTIDE SEQUENCE [LARGE SCALE GENOMIC DNA]</scope>
    <source>
        <strain evidence="2 3">HPQL</strain>
    </source>
</reference>
<evidence type="ECO:0000313" key="3">
    <source>
        <dbReference type="Proteomes" id="UP000464318"/>
    </source>
</evidence>
<dbReference type="RefSeq" id="WP_160223579.1">
    <property type="nucleotide sequence ID" value="NZ_CP029149.1"/>
</dbReference>
<dbReference type="EMBL" id="CP029149">
    <property type="protein sequence ID" value="QHN64397.1"/>
    <property type="molecule type" value="Genomic_DNA"/>
</dbReference>
<dbReference type="NCBIfam" id="TIGR04183">
    <property type="entry name" value="Por_Secre_tail"/>
    <property type="match status" value="1"/>
</dbReference>
<proteinExistence type="predicted"/>
<dbReference type="InterPro" id="IPR026444">
    <property type="entry name" value="Secre_tail"/>
</dbReference>
<evidence type="ECO:0000256" key="1">
    <source>
        <dbReference type="ARBA" id="ARBA00022729"/>
    </source>
</evidence>
<name>A0A6P1QT85_9FLAO</name>
<dbReference type="Pfam" id="PF18962">
    <property type="entry name" value="Por_Secre_tail"/>
    <property type="match status" value="1"/>
</dbReference>
<dbReference type="AlphaFoldDB" id="A0A6P1QT85"/>
<gene>
    <name evidence="2" type="ORF">DBX24_00085</name>
</gene>
<dbReference type="OrthoDB" id="1465721at2"/>
<evidence type="ECO:0000313" key="2">
    <source>
        <dbReference type="EMBL" id="QHN64397.1"/>
    </source>
</evidence>
<sequence length="274" mass="29301">MKKFYSILSVFAIGAMMSAQQMPAFAGADFEDWSAFIGGLNKYGVKHAEQGVGRGVDGSASLHINNSDGKKNDYVFTANAPKGLPTKGEAISFQIKGTSNKSLSIMVHHGGGNSIFNLESLIDGSKDEVEIEASSKNGYTGTIDTQGKWVKVKLNLSGITDLNTAEGTQFFIVKLGKAGTFDLDLDNFVLHSTELSTAEHSYAKVDFIKNTIVRDNLFFSTDSEVKIFNTAGQLVKTAKVAKDGALNLSSLPKGVYIVAGVVNGKSVSQKIVKE</sequence>
<keyword evidence="1" id="KW-0732">Signal</keyword>
<protein>
    <submittedName>
        <fullName evidence="2">T9SS type A sorting domain-containing protein</fullName>
    </submittedName>
</protein>